<keyword evidence="1" id="KW-0812">Transmembrane</keyword>
<organism evidence="2 3">
    <name type="scientific">Pristionchus mayeri</name>
    <dbReference type="NCBI Taxonomy" id="1317129"/>
    <lineage>
        <taxon>Eukaryota</taxon>
        <taxon>Metazoa</taxon>
        <taxon>Ecdysozoa</taxon>
        <taxon>Nematoda</taxon>
        <taxon>Chromadorea</taxon>
        <taxon>Rhabditida</taxon>
        <taxon>Rhabditina</taxon>
        <taxon>Diplogasteromorpha</taxon>
        <taxon>Diplogasteroidea</taxon>
        <taxon>Neodiplogasteridae</taxon>
        <taxon>Pristionchus</taxon>
    </lineage>
</organism>
<evidence type="ECO:0000313" key="3">
    <source>
        <dbReference type="Proteomes" id="UP001328107"/>
    </source>
</evidence>
<reference evidence="3" key="1">
    <citation type="submission" date="2022-10" db="EMBL/GenBank/DDBJ databases">
        <title>Genome assembly of Pristionchus species.</title>
        <authorList>
            <person name="Yoshida K."/>
            <person name="Sommer R.J."/>
        </authorList>
    </citation>
    <scope>NUCLEOTIDE SEQUENCE [LARGE SCALE GENOMIC DNA]</scope>
    <source>
        <strain evidence="3">RS5460</strain>
    </source>
</reference>
<sequence>MANSIFFVSFRYCKSRAAVFRSGDNRQESDLTFYLSGYFEHSLIRPVMIDRWLKAGVIASFVVPTIIGAFPIYVSIPLPHHWTLYETANLIECICGLLNFGIAVFLTVTGQTNGNSFPLIIAVFEFFYAFPETVKHFLYYHFGGWDSMRMVEEPDNFSFFCTASIAILLLVLENRKIGNAALKYFENFIV</sequence>
<evidence type="ECO:0000256" key="1">
    <source>
        <dbReference type="SAM" id="Phobius"/>
    </source>
</evidence>
<dbReference type="AlphaFoldDB" id="A0AAN4Z9C4"/>
<name>A0AAN4Z9C4_9BILA</name>
<proteinExistence type="predicted"/>
<keyword evidence="3" id="KW-1185">Reference proteome</keyword>
<dbReference type="EMBL" id="BTRK01000001">
    <property type="protein sequence ID" value="GMR32865.1"/>
    <property type="molecule type" value="Genomic_DNA"/>
</dbReference>
<evidence type="ECO:0000313" key="2">
    <source>
        <dbReference type="EMBL" id="GMR32865.1"/>
    </source>
</evidence>
<feature type="transmembrane region" description="Helical" evidence="1">
    <location>
        <begin position="52"/>
        <end position="76"/>
    </location>
</feature>
<feature type="transmembrane region" description="Helical" evidence="1">
    <location>
        <begin position="88"/>
        <end position="108"/>
    </location>
</feature>
<dbReference type="Proteomes" id="UP001328107">
    <property type="component" value="Unassembled WGS sequence"/>
</dbReference>
<keyword evidence="1" id="KW-0472">Membrane</keyword>
<comment type="caution">
    <text evidence="2">The sequence shown here is derived from an EMBL/GenBank/DDBJ whole genome shotgun (WGS) entry which is preliminary data.</text>
</comment>
<feature type="transmembrane region" description="Helical" evidence="1">
    <location>
        <begin position="115"/>
        <end position="131"/>
    </location>
</feature>
<feature type="transmembrane region" description="Helical" evidence="1">
    <location>
        <begin position="157"/>
        <end position="173"/>
    </location>
</feature>
<gene>
    <name evidence="2" type="ORF">PMAYCL1PPCAC_03060</name>
</gene>
<protein>
    <submittedName>
        <fullName evidence="2">Uncharacterized protein</fullName>
    </submittedName>
</protein>
<accession>A0AAN4Z9C4</accession>
<keyword evidence="1" id="KW-1133">Transmembrane helix</keyword>